<dbReference type="HOGENOM" id="CLU_418287_0_0_1"/>
<reference evidence="2" key="2">
    <citation type="submission" date="2010-04" db="EMBL/GenBank/DDBJ databases">
        <authorList>
            <person name="Buell R."/>
            <person name="Hamilton J."/>
            <person name="Hostetler J."/>
        </authorList>
    </citation>
    <scope>NUCLEOTIDE SEQUENCE [LARGE SCALE GENOMIC DNA]</scope>
    <source>
        <strain evidence="2">DAOM:BR144</strain>
    </source>
</reference>
<reference evidence="1" key="3">
    <citation type="submission" date="2015-02" db="UniProtKB">
        <authorList>
            <consortium name="EnsemblProtists"/>
        </authorList>
    </citation>
    <scope>IDENTIFICATION</scope>
    <source>
        <strain evidence="1">DAOM BR144</strain>
    </source>
</reference>
<reference evidence="2" key="1">
    <citation type="journal article" date="2010" name="Genome Biol.">
        <title>Genome sequence of the necrotrophic plant pathogen Pythium ultimum reveals original pathogenicity mechanisms and effector repertoire.</title>
        <authorList>
            <person name="Levesque C.A."/>
            <person name="Brouwer H."/>
            <person name="Cano L."/>
            <person name="Hamilton J.P."/>
            <person name="Holt C."/>
            <person name="Huitema E."/>
            <person name="Raffaele S."/>
            <person name="Robideau G.P."/>
            <person name="Thines M."/>
            <person name="Win J."/>
            <person name="Zerillo M.M."/>
            <person name="Beakes G.W."/>
            <person name="Boore J.L."/>
            <person name="Busam D."/>
            <person name="Dumas B."/>
            <person name="Ferriera S."/>
            <person name="Fuerstenberg S.I."/>
            <person name="Gachon C.M."/>
            <person name="Gaulin E."/>
            <person name="Govers F."/>
            <person name="Grenville-Briggs L."/>
            <person name="Horner N."/>
            <person name="Hostetler J."/>
            <person name="Jiang R.H."/>
            <person name="Johnson J."/>
            <person name="Krajaejun T."/>
            <person name="Lin H."/>
            <person name="Meijer H.J."/>
            <person name="Moore B."/>
            <person name="Morris P."/>
            <person name="Phuntmart V."/>
            <person name="Puiu D."/>
            <person name="Shetty J."/>
            <person name="Stajich J.E."/>
            <person name="Tripathy S."/>
            <person name="Wawra S."/>
            <person name="van West P."/>
            <person name="Whitty B.R."/>
            <person name="Coutinho P.M."/>
            <person name="Henrissat B."/>
            <person name="Martin F."/>
            <person name="Thomas P.D."/>
            <person name="Tyler B.M."/>
            <person name="De Vries R.P."/>
            <person name="Kamoun S."/>
            <person name="Yandell M."/>
            <person name="Tisserat N."/>
            <person name="Buell C.R."/>
        </authorList>
    </citation>
    <scope>NUCLEOTIDE SEQUENCE</scope>
    <source>
        <strain evidence="2">DAOM:BR144</strain>
    </source>
</reference>
<dbReference type="InParanoid" id="K3WJG1"/>
<dbReference type="Proteomes" id="UP000019132">
    <property type="component" value="Unassembled WGS sequence"/>
</dbReference>
<dbReference type="VEuPathDB" id="FungiDB:PYU1_G005092"/>
<dbReference type="eggNOG" id="ENOG502SA38">
    <property type="taxonomic scope" value="Eukaryota"/>
</dbReference>
<proteinExistence type="predicted"/>
<dbReference type="EnsemblProtists" id="PYU1_T005103">
    <property type="protein sequence ID" value="PYU1_T005103"/>
    <property type="gene ID" value="PYU1_G005092"/>
</dbReference>
<accession>K3WJG1</accession>
<sequence length="656" mass="74291">MADAAFPTGAYAHDKRVTPSGKRNDAAKGVTLDALQGVVDQIIAHPTAQLTPKVLQDLPRELDACQSAIALRKHMASFFATSLTEPSAATASHEHFLNRLKTWYVALRQVEMQAVDEGKVLSLDAEYFESPSDVDEPDGEWTVGTHAGLLFETVSYLLELEDLTEGVHHAYHQVKLHKKTLFEATAVVKTAIECAKALTAKFQLWYPSIKLAQDLLTILSDRLPRGVHTKMTTAVAGMWERFGKVVRRECAEFFGDAYSEEMTPHDLLPDPSKPSSFLLQQLPLLYNTILAMKASSSKIRATTLTGEFLVLMDEFFTTKKVTLPLVFVANCWMKSVGYLMTVQHSWNLMDRLDRTLAKRVVLTADQEIHDLLGAVRAEIVESKKGWMLMRAKPLMAGFMMLDYQFNSVEMLAMEDRINATSRLLRLKFAPVAAQAIHLMQKFHRFDHKDHLKAALAPLKEVCDTTDKFGKFVIETAQVLGSLDRKQQARELLDLLEKRLLSLLIQSRPSCFRYVVQKCARERQALGLGKFSSLKVRRKLTWYLKDVDDDYEVQMKLDALGGFEIYLAMTSTDLAEDFDRLKQAIERVPERKHVVCYNGQAMFSSHKGWDHVATTHELFQVIKDMHAHFDGRSACAHDSELYFDRFVVSVEGIVLRE</sequence>
<protein>
    <submittedName>
        <fullName evidence="1">Uncharacterized protein</fullName>
    </submittedName>
</protein>
<evidence type="ECO:0000313" key="1">
    <source>
        <dbReference type="EnsemblProtists" id="PYU1_T005103"/>
    </source>
</evidence>
<dbReference type="AlphaFoldDB" id="K3WJG1"/>
<name>K3WJG1_GLOUD</name>
<organism evidence="1 2">
    <name type="scientific">Globisporangium ultimum (strain ATCC 200006 / CBS 805.95 / DAOM BR144)</name>
    <name type="common">Pythium ultimum</name>
    <dbReference type="NCBI Taxonomy" id="431595"/>
    <lineage>
        <taxon>Eukaryota</taxon>
        <taxon>Sar</taxon>
        <taxon>Stramenopiles</taxon>
        <taxon>Oomycota</taxon>
        <taxon>Peronosporomycetes</taxon>
        <taxon>Pythiales</taxon>
        <taxon>Pythiaceae</taxon>
        <taxon>Globisporangium</taxon>
    </lineage>
</organism>
<evidence type="ECO:0000313" key="2">
    <source>
        <dbReference type="Proteomes" id="UP000019132"/>
    </source>
</evidence>
<keyword evidence="2" id="KW-1185">Reference proteome</keyword>
<dbReference type="EMBL" id="GL376564">
    <property type="status" value="NOT_ANNOTATED_CDS"/>
    <property type="molecule type" value="Genomic_DNA"/>
</dbReference>